<feature type="chain" id="PRO_5046010940" evidence="1">
    <location>
        <begin position="33"/>
        <end position="369"/>
    </location>
</feature>
<proteinExistence type="predicted"/>
<reference evidence="2 3" key="1">
    <citation type="submission" date="2020-04" db="EMBL/GenBank/DDBJ databases">
        <title>Phylogenetic Diversity and Antibacterial Activity against Ralstonia solanacearum of Endophytic Actinomycete Isolated from Moss.</title>
        <authorList>
            <person name="Zhuang X."/>
        </authorList>
    </citation>
    <scope>NUCLEOTIDE SEQUENCE [LARGE SCALE GENOMIC DNA]</scope>
    <source>
        <strain evidence="2 3">LD120</strain>
    </source>
</reference>
<sequence>MRRPLGPVLRRSLLPLLLLAACPAALPAPATAAPPAPAPAESPALAFAPRYHTVQHGGLVRAANSAVSCRTSGPTAKRCPAVRGGRAGGVNGDFDMFYTDVDRDPNTYNSSRGEVRLPAGSRVSYARLYWGGNLLAGEQKPPKDNGRVLFAEPGGAYREVRADSRTGHRVAGGMDAFQASADVTRLVRAAGPGQYTVAQVNVASGRSRAGTWGGWTLVVAYANPREPRRELGLWDGFVAFDAAHPSHTVPLTGVAVPKGARGTAGFVAYNGDRGTRGDSLTLSTGRGPGVSLSGPADPADDILNSTVSGPGGARTARTPAYDNTLGYDSDVLDASAALAPGGDRLGARFTSRRDAAWLGAFFLAADAGR</sequence>
<dbReference type="PROSITE" id="PS51318">
    <property type="entry name" value="TAT"/>
    <property type="match status" value="1"/>
</dbReference>
<dbReference type="Proteomes" id="UP000772196">
    <property type="component" value="Unassembled WGS sequence"/>
</dbReference>
<comment type="caution">
    <text evidence="2">The sequence shown here is derived from an EMBL/GenBank/DDBJ whole genome shotgun (WGS) entry which is preliminary data.</text>
</comment>
<dbReference type="EMBL" id="JAAWWP010000005">
    <property type="protein sequence ID" value="NKI41670.1"/>
    <property type="molecule type" value="Genomic_DNA"/>
</dbReference>
<gene>
    <name evidence="2" type="ORF">HFV08_10540</name>
</gene>
<keyword evidence="1" id="KW-0732">Signal</keyword>
<evidence type="ECO:0000256" key="1">
    <source>
        <dbReference type="SAM" id="SignalP"/>
    </source>
</evidence>
<dbReference type="InterPro" id="IPR006311">
    <property type="entry name" value="TAT_signal"/>
</dbReference>
<keyword evidence="3" id="KW-1185">Reference proteome</keyword>
<evidence type="ECO:0000313" key="2">
    <source>
        <dbReference type="EMBL" id="NKI41670.1"/>
    </source>
</evidence>
<evidence type="ECO:0000313" key="3">
    <source>
        <dbReference type="Proteomes" id="UP000772196"/>
    </source>
</evidence>
<feature type="signal peptide" evidence="1">
    <location>
        <begin position="1"/>
        <end position="32"/>
    </location>
</feature>
<name>A0ABX1H2U4_9ACTN</name>
<protein>
    <submittedName>
        <fullName evidence="2">DUF3344 domain-containing protein</fullName>
    </submittedName>
</protein>
<dbReference type="PROSITE" id="PS51257">
    <property type="entry name" value="PROKAR_LIPOPROTEIN"/>
    <property type="match status" value="1"/>
</dbReference>
<organism evidence="2 3">
    <name type="scientific">Streptomyces physcomitrii</name>
    <dbReference type="NCBI Taxonomy" id="2724184"/>
    <lineage>
        <taxon>Bacteria</taxon>
        <taxon>Bacillati</taxon>
        <taxon>Actinomycetota</taxon>
        <taxon>Actinomycetes</taxon>
        <taxon>Kitasatosporales</taxon>
        <taxon>Streptomycetaceae</taxon>
        <taxon>Streptomyces</taxon>
    </lineage>
</organism>
<accession>A0ABX1H2U4</accession>
<dbReference type="RefSeq" id="WP_168538174.1">
    <property type="nucleotide sequence ID" value="NZ_JAAWWP010000005.1"/>
</dbReference>